<dbReference type="Gene3D" id="1.10.10.10">
    <property type="entry name" value="Winged helix-like DNA-binding domain superfamily/Winged helix DNA-binding domain"/>
    <property type="match status" value="1"/>
</dbReference>
<accession>A0AAW6HQT9</accession>
<dbReference type="GO" id="GO:0003677">
    <property type="term" value="F:DNA binding"/>
    <property type="evidence" value="ECO:0007669"/>
    <property type="project" value="UniProtKB-KW"/>
</dbReference>
<dbReference type="SMART" id="SM00345">
    <property type="entry name" value="HTH_GNTR"/>
    <property type="match status" value="1"/>
</dbReference>
<sequence>MHNTVLLYIYLKIQSGQWLPGKRIPSERQLSIKFGISRNLIRRVFSILCNYNVLDNNSKPGYFVHKDYKTGFFINFLDFDKVESYDYNELYRTPYTSFDINMFKELSDKEDFLSSSFSKNDQVIYFGKDKEILYINQVLLNRKLLVYHNSNSMSFKDFTMFADNGQPVVKHKQITMICNDTGPIKEFLKPNNENSPCLVTYSVYFNIENEILAISKIFHLRPDSRINSIDVKLEYNDYQSTLESRRSKK</sequence>
<dbReference type="EMBL" id="JAJHZP010000013">
    <property type="protein sequence ID" value="MDC4183428.1"/>
    <property type="molecule type" value="Genomic_DNA"/>
</dbReference>
<proteinExistence type="predicted"/>
<dbReference type="InterPro" id="IPR036388">
    <property type="entry name" value="WH-like_DNA-bd_sf"/>
</dbReference>
<dbReference type="Pfam" id="PF00392">
    <property type="entry name" value="GntR"/>
    <property type="match status" value="1"/>
</dbReference>
<dbReference type="RefSeq" id="WP_255035024.1">
    <property type="nucleotide sequence ID" value="NZ_CP101414.1"/>
</dbReference>
<evidence type="ECO:0000256" key="1">
    <source>
        <dbReference type="ARBA" id="ARBA00023015"/>
    </source>
</evidence>
<evidence type="ECO:0000313" key="7">
    <source>
        <dbReference type="Proteomes" id="UP001216384"/>
    </source>
</evidence>
<dbReference type="InterPro" id="IPR000524">
    <property type="entry name" value="Tscrpt_reg_HTH_GntR"/>
</dbReference>
<dbReference type="AlphaFoldDB" id="A0AAW6HQT9"/>
<feature type="domain" description="HTH gntR-type" evidence="4">
    <location>
        <begin position="1"/>
        <end position="67"/>
    </location>
</feature>
<reference evidence="6 8" key="1">
    <citation type="submission" date="2021-11" db="EMBL/GenBank/DDBJ databases">
        <title>Description of Mycoplasma bradburyaesp. nov.from sea birds: a tribute to a great mycoplasmologist.</title>
        <authorList>
            <person name="Ramirez A.S."/>
            <person name="Poveda C."/>
            <person name="Suarez-Perez A."/>
            <person name="Rosales R.S."/>
            <person name="Dijkman R."/>
            <person name="Feberwee A."/>
            <person name="Spergser J."/>
            <person name="Szostak M.P."/>
            <person name="Ressel L."/>
            <person name="Calabuig P."/>
            <person name="Catania S."/>
            <person name="Gobbo F."/>
            <person name="Timofte D."/>
            <person name="Poveda J.B."/>
        </authorList>
    </citation>
    <scope>NUCLEOTIDE SEQUENCE</scope>
    <source>
        <strain evidence="5 8">T158</strain>
        <strain evidence="6">T264</strain>
    </source>
</reference>
<organism evidence="6 7">
    <name type="scientific">Mycoplasma bradburyae</name>
    <dbReference type="NCBI Taxonomy" id="2963128"/>
    <lineage>
        <taxon>Bacteria</taxon>
        <taxon>Bacillati</taxon>
        <taxon>Mycoplasmatota</taxon>
        <taxon>Mollicutes</taxon>
        <taxon>Mycoplasmataceae</taxon>
        <taxon>Mycoplasma</taxon>
    </lineage>
</organism>
<dbReference type="GO" id="GO:0003700">
    <property type="term" value="F:DNA-binding transcription factor activity"/>
    <property type="evidence" value="ECO:0007669"/>
    <property type="project" value="InterPro"/>
</dbReference>
<evidence type="ECO:0000259" key="4">
    <source>
        <dbReference type="PROSITE" id="PS50949"/>
    </source>
</evidence>
<evidence type="ECO:0000313" key="5">
    <source>
        <dbReference type="EMBL" id="MDC4182262.1"/>
    </source>
</evidence>
<name>A0AAW6HQT9_9MOLU</name>
<gene>
    <name evidence="5" type="ORF">LNO68_03650</name>
    <name evidence="6" type="ORF">LNO71_02075</name>
</gene>
<evidence type="ECO:0000313" key="8">
    <source>
        <dbReference type="Proteomes" id="UP001220940"/>
    </source>
</evidence>
<dbReference type="EMBL" id="JAJHZM010000018">
    <property type="protein sequence ID" value="MDC4182262.1"/>
    <property type="molecule type" value="Genomic_DNA"/>
</dbReference>
<keyword evidence="2" id="KW-0238">DNA-binding</keyword>
<dbReference type="InterPro" id="IPR036390">
    <property type="entry name" value="WH_DNA-bd_sf"/>
</dbReference>
<dbReference type="Proteomes" id="UP001220940">
    <property type="component" value="Unassembled WGS sequence"/>
</dbReference>
<dbReference type="PROSITE" id="PS50949">
    <property type="entry name" value="HTH_GNTR"/>
    <property type="match status" value="1"/>
</dbReference>
<keyword evidence="3" id="KW-0804">Transcription</keyword>
<evidence type="ECO:0000313" key="6">
    <source>
        <dbReference type="EMBL" id="MDC4183428.1"/>
    </source>
</evidence>
<dbReference type="Proteomes" id="UP001216384">
    <property type="component" value="Unassembled WGS sequence"/>
</dbReference>
<evidence type="ECO:0000256" key="2">
    <source>
        <dbReference type="ARBA" id="ARBA00023125"/>
    </source>
</evidence>
<dbReference type="SUPFAM" id="SSF46785">
    <property type="entry name" value="Winged helix' DNA-binding domain"/>
    <property type="match status" value="1"/>
</dbReference>
<protein>
    <submittedName>
        <fullName evidence="6">GntR family transcriptional regulator</fullName>
    </submittedName>
</protein>
<keyword evidence="1" id="KW-0805">Transcription regulation</keyword>
<keyword evidence="8" id="KW-1185">Reference proteome</keyword>
<comment type="caution">
    <text evidence="6">The sequence shown here is derived from an EMBL/GenBank/DDBJ whole genome shotgun (WGS) entry which is preliminary data.</text>
</comment>
<evidence type="ECO:0000256" key="3">
    <source>
        <dbReference type="ARBA" id="ARBA00023163"/>
    </source>
</evidence>